<dbReference type="AlphaFoldDB" id="A0A1A0VUU7"/>
<dbReference type="CDD" id="cd00865">
    <property type="entry name" value="PEBP_bact_arch"/>
    <property type="match status" value="1"/>
</dbReference>
<reference evidence="3 4" key="1">
    <citation type="submission" date="2016-06" db="EMBL/GenBank/DDBJ databases">
        <authorList>
            <person name="Kjaerup R.B."/>
            <person name="Dalgaard T.S."/>
            <person name="Juul-Madsen H.R."/>
        </authorList>
    </citation>
    <scope>NUCLEOTIDE SEQUENCE [LARGE SCALE GENOMIC DNA]</scope>
    <source>
        <strain evidence="3 4">852002-51834_SCH5396731</strain>
    </source>
</reference>
<comment type="similarity">
    <text evidence="1">Belongs to the UPF0098 family.</text>
</comment>
<accession>A0A1A0VUU7</accession>
<feature type="region of interest" description="Disordered" evidence="2">
    <location>
        <begin position="47"/>
        <end position="66"/>
    </location>
</feature>
<organism evidence="3 4">
    <name type="scientific">Mycobacterium colombiense</name>
    <dbReference type="NCBI Taxonomy" id="339268"/>
    <lineage>
        <taxon>Bacteria</taxon>
        <taxon>Bacillati</taxon>
        <taxon>Actinomycetota</taxon>
        <taxon>Actinomycetes</taxon>
        <taxon>Mycobacteriales</taxon>
        <taxon>Mycobacteriaceae</taxon>
        <taxon>Mycobacterium</taxon>
        <taxon>Mycobacterium avium complex (MAC)</taxon>
    </lineage>
</organism>
<dbReference type="RefSeq" id="WP_064878365.1">
    <property type="nucleotide sequence ID" value="NZ_LZSX01000025.1"/>
</dbReference>
<name>A0A1A0VUU7_9MYCO</name>
<dbReference type="PANTHER" id="PTHR30289:SF1">
    <property type="entry name" value="PEBP (PHOSPHATIDYLETHANOLAMINE-BINDING PROTEIN) FAMILY PROTEIN"/>
    <property type="match status" value="1"/>
</dbReference>
<dbReference type="Pfam" id="PF01161">
    <property type="entry name" value="PBP"/>
    <property type="match status" value="1"/>
</dbReference>
<evidence type="ECO:0000313" key="4">
    <source>
        <dbReference type="Proteomes" id="UP000091914"/>
    </source>
</evidence>
<evidence type="ECO:0000256" key="2">
    <source>
        <dbReference type="SAM" id="MobiDB-lite"/>
    </source>
</evidence>
<dbReference type="Proteomes" id="UP000091914">
    <property type="component" value="Unassembled WGS sequence"/>
</dbReference>
<dbReference type="PANTHER" id="PTHR30289">
    <property type="entry name" value="UNCHARACTERIZED PROTEIN YBCL-RELATED"/>
    <property type="match status" value="1"/>
</dbReference>
<dbReference type="Gene3D" id="3.90.280.10">
    <property type="entry name" value="PEBP-like"/>
    <property type="match status" value="1"/>
</dbReference>
<dbReference type="InterPro" id="IPR008914">
    <property type="entry name" value="PEBP"/>
</dbReference>
<dbReference type="InterPro" id="IPR036610">
    <property type="entry name" value="PEBP-like_sf"/>
</dbReference>
<sequence length="182" mass="18744">MIERLGRLLRGVRAGAHRSPLAGGAFAVPTSITVTSTAFGDGGAMPASSAGKGVGDNTSPPLRWAGPPPGTRQLALLIDDVDVPLPRPLVHTAAVIEPRVDGVAAGALQPGCAGIRFLRADLGHHGYAGPRPIPGHGPHHYRFHVFALDAALPDTVTTAKGLLAAMRGHVLARGTLTGTYER</sequence>
<dbReference type="InterPro" id="IPR005247">
    <property type="entry name" value="YbhB_YbcL/LppC-like"/>
</dbReference>
<evidence type="ECO:0000256" key="1">
    <source>
        <dbReference type="ARBA" id="ARBA00007120"/>
    </source>
</evidence>
<dbReference type="SUPFAM" id="SSF49777">
    <property type="entry name" value="PEBP-like"/>
    <property type="match status" value="1"/>
</dbReference>
<protein>
    <submittedName>
        <fullName evidence="3">Phosphatidylethanolamine-binding protein</fullName>
    </submittedName>
</protein>
<dbReference type="EMBL" id="LZSX01000025">
    <property type="protein sequence ID" value="OBB86976.1"/>
    <property type="molecule type" value="Genomic_DNA"/>
</dbReference>
<gene>
    <name evidence="3" type="ORF">A5760_03955</name>
</gene>
<proteinExistence type="inferred from homology"/>
<comment type="caution">
    <text evidence="3">The sequence shown here is derived from an EMBL/GenBank/DDBJ whole genome shotgun (WGS) entry which is preliminary data.</text>
</comment>
<evidence type="ECO:0000313" key="3">
    <source>
        <dbReference type="EMBL" id="OBB86976.1"/>
    </source>
</evidence>